<evidence type="ECO:0000313" key="2">
    <source>
        <dbReference type="Proteomes" id="UP001341281"/>
    </source>
</evidence>
<evidence type="ECO:0000313" key="1">
    <source>
        <dbReference type="EMBL" id="WVZ84529.1"/>
    </source>
</evidence>
<proteinExistence type="predicted"/>
<dbReference type="Proteomes" id="UP001341281">
    <property type="component" value="Chromosome 07"/>
</dbReference>
<dbReference type="AlphaFoldDB" id="A0AAQ3U474"/>
<gene>
    <name evidence="1" type="ORF">U9M48_031555</name>
</gene>
<dbReference type="EMBL" id="CP144751">
    <property type="protein sequence ID" value="WVZ84529.1"/>
    <property type="molecule type" value="Genomic_DNA"/>
</dbReference>
<protein>
    <submittedName>
        <fullName evidence="1">Uncharacterized protein</fullName>
    </submittedName>
</protein>
<reference evidence="1 2" key="1">
    <citation type="submission" date="2024-02" db="EMBL/GenBank/DDBJ databases">
        <title>High-quality chromosome-scale genome assembly of Pensacola bahiagrass (Paspalum notatum Flugge var. saurae).</title>
        <authorList>
            <person name="Vega J.M."/>
            <person name="Podio M."/>
            <person name="Orjuela J."/>
            <person name="Siena L.A."/>
            <person name="Pessino S.C."/>
            <person name="Combes M.C."/>
            <person name="Mariac C."/>
            <person name="Albertini E."/>
            <person name="Pupilli F."/>
            <person name="Ortiz J.P.A."/>
            <person name="Leblanc O."/>
        </authorList>
    </citation>
    <scope>NUCLEOTIDE SEQUENCE [LARGE SCALE GENOMIC DNA]</scope>
    <source>
        <strain evidence="1">R1</strain>
        <tissue evidence="1">Leaf</tissue>
    </source>
</reference>
<keyword evidence="2" id="KW-1185">Reference proteome</keyword>
<organism evidence="1 2">
    <name type="scientific">Paspalum notatum var. saurae</name>
    <dbReference type="NCBI Taxonomy" id="547442"/>
    <lineage>
        <taxon>Eukaryota</taxon>
        <taxon>Viridiplantae</taxon>
        <taxon>Streptophyta</taxon>
        <taxon>Embryophyta</taxon>
        <taxon>Tracheophyta</taxon>
        <taxon>Spermatophyta</taxon>
        <taxon>Magnoliopsida</taxon>
        <taxon>Liliopsida</taxon>
        <taxon>Poales</taxon>
        <taxon>Poaceae</taxon>
        <taxon>PACMAD clade</taxon>
        <taxon>Panicoideae</taxon>
        <taxon>Andropogonodae</taxon>
        <taxon>Paspaleae</taxon>
        <taxon>Paspalinae</taxon>
        <taxon>Paspalum</taxon>
    </lineage>
</organism>
<name>A0AAQ3U474_PASNO</name>
<sequence length="216" mass="24972">MLLLFMARPIIGMDGCRSTAATSRRVSTPQPSAKNTASYIHRAIELVREGIGKHQVCLFMGDITYYNLLSLKSKLGYAARDFLYYKKRCGRDVGLEVIDFDHQEEAMVANGEEERKARLVFTKEQPKEMQVTLSPMKCMRVKPFSDEDGIHDTLDEYKIWLHELKKENPAVDLHADFRDHTNKTYKDWLNDQGLMEHIEDNDNDVDERSTLPVIVF</sequence>
<accession>A0AAQ3U474</accession>